<evidence type="ECO:0000313" key="3">
    <source>
        <dbReference type="Proteomes" id="UP001597512"/>
    </source>
</evidence>
<reference evidence="3" key="1">
    <citation type="journal article" date="2019" name="Int. J. Syst. Evol. Microbiol.">
        <title>The Global Catalogue of Microorganisms (GCM) 10K type strain sequencing project: providing services to taxonomists for standard genome sequencing and annotation.</title>
        <authorList>
            <consortium name="The Broad Institute Genomics Platform"/>
            <consortium name="The Broad Institute Genome Sequencing Center for Infectious Disease"/>
            <person name="Wu L."/>
            <person name="Ma J."/>
        </authorList>
    </citation>
    <scope>NUCLEOTIDE SEQUENCE [LARGE SCALE GENOMIC DNA]</scope>
    <source>
        <strain evidence="3">KCTC 52490</strain>
    </source>
</reference>
<comment type="caution">
    <text evidence="2">The sequence shown here is derived from an EMBL/GenBank/DDBJ whole genome shotgun (WGS) entry which is preliminary data.</text>
</comment>
<keyword evidence="3" id="KW-1185">Reference proteome</keyword>
<protein>
    <submittedName>
        <fullName evidence="2">FkbM family methyltransferase</fullName>
    </submittedName>
</protein>
<dbReference type="GO" id="GO:0008168">
    <property type="term" value="F:methyltransferase activity"/>
    <property type="evidence" value="ECO:0007669"/>
    <property type="project" value="UniProtKB-KW"/>
</dbReference>
<dbReference type="InterPro" id="IPR053188">
    <property type="entry name" value="FkbM_Methyltransferase"/>
</dbReference>
<sequence>MYTLEDYDLLHTSTIYMLEPFISSHKYLFENKTIYDIGSNIGVFAELVHKYTSDYKEIHLFEPCLSHIEYSRRLLSTLPNVYFNNFGLGATDSIQPLYKTHNPSGWNTFLKKDPKQPPNFYEYMLEEQCVIRTLDSYNGPPCDFMKIDVEGFECYVLEGGMNFIKSCRPVLYIEVGWGTLHPNWNTHNKFIYQRLFDEANYRPVHFHNNTQDILFYPV</sequence>
<dbReference type="PANTHER" id="PTHR36973:SF4">
    <property type="entry name" value="NODULATION PROTEIN"/>
    <property type="match status" value="1"/>
</dbReference>
<dbReference type="Gene3D" id="3.40.50.150">
    <property type="entry name" value="Vaccinia Virus protein VP39"/>
    <property type="match status" value="1"/>
</dbReference>
<dbReference type="RefSeq" id="WP_381508120.1">
    <property type="nucleotide sequence ID" value="NZ_JBHUOM010000043.1"/>
</dbReference>
<dbReference type="SUPFAM" id="SSF53335">
    <property type="entry name" value="S-adenosyl-L-methionine-dependent methyltransferases"/>
    <property type="match status" value="1"/>
</dbReference>
<feature type="domain" description="Methyltransferase FkbM" evidence="1">
    <location>
        <begin position="36"/>
        <end position="202"/>
    </location>
</feature>
<organism evidence="2 3">
    <name type="scientific">Spirosoma flavum</name>
    <dbReference type="NCBI Taxonomy" id="2048557"/>
    <lineage>
        <taxon>Bacteria</taxon>
        <taxon>Pseudomonadati</taxon>
        <taxon>Bacteroidota</taxon>
        <taxon>Cytophagia</taxon>
        <taxon>Cytophagales</taxon>
        <taxon>Cytophagaceae</taxon>
        <taxon>Spirosoma</taxon>
    </lineage>
</organism>
<evidence type="ECO:0000259" key="1">
    <source>
        <dbReference type="Pfam" id="PF05050"/>
    </source>
</evidence>
<keyword evidence="2" id="KW-0489">Methyltransferase</keyword>
<dbReference type="Pfam" id="PF05050">
    <property type="entry name" value="Methyltransf_21"/>
    <property type="match status" value="1"/>
</dbReference>
<evidence type="ECO:0000313" key="2">
    <source>
        <dbReference type="EMBL" id="MFD2937746.1"/>
    </source>
</evidence>
<dbReference type="Proteomes" id="UP001597512">
    <property type="component" value="Unassembled WGS sequence"/>
</dbReference>
<dbReference type="PANTHER" id="PTHR36973">
    <property type="entry name" value="SLL1456 PROTEIN-RELATED"/>
    <property type="match status" value="1"/>
</dbReference>
<name>A0ABW6AQJ8_9BACT</name>
<dbReference type="NCBIfam" id="TIGR01444">
    <property type="entry name" value="fkbM_fam"/>
    <property type="match status" value="1"/>
</dbReference>
<accession>A0ABW6AQJ8</accession>
<dbReference type="InterPro" id="IPR006342">
    <property type="entry name" value="FkbM_mtfrase"/>
</dbReference>
<dbReference type="GO" id="GO:0032259">
    <property type="term" value="P:methylation"/>
    <property type="evidence" value="ECO:0007669"/>
    <property type="project" value="UniProtKB-KW"/>
</dbReference>
<proteinExistence type="predicted"/>
<keyword evidence="2" id="KW-0808">Transferase</keyword>
<dbReference type="InterPro" id="IPR029063">
    <property type="entry name" value="SAM-dependent_MTases_sf"/>
</dbReference>
<gene>
    <name evidence="2" type="ORF">ACFS25_28520</name>
</gene>
<dbReference type="EMBL" id="JBHUOM010000043">
    <property type="protein sequence ID" value="MFD2937746.1"/>
    <property type="molecule type" value="Genomic_DNA"/>
</dbReference>